<reference evidence="2 3" key="1">
    <citation type="submission" date="2019-07" db="EMBL/GenBank/DDBJ databases">
        <title>Thalassofilum flectens gen. nov., sp. nov., a novel moderate thermophilic anaerobe from a shallow sea hot spring in Kunashir Island (Russia), representing a new family in the order Bacteroidales, and proposal of Thalassofilacea fam. nov.</title>
        <authorList>
            <person name="Kochetkova T.V."/>
            <person name="Podosokorskaya O.A."/>
            <person name="Novikov A."/>
            <person name="Elcheninov A.G."/>
            <person name="Toshchakov S.V."/>
            <person name="Kublanov I.V."/>
        </authorList>
    </citation>
    <scope>NUCLEOTIDE SEQUENCE [LARGE SCALE GENOMIC DNA]</scope>
    <source>
        <strain evidence="2 3">38-H</strain>
    </source>
</reference>
<keyword evidence="1" id="KW-1133">Transmembrane helix</keyword>
<name>A0A7D4BJL9_9BACT</name>
<keyword evidence="1" id="KW-0472">Membrane</keyword>
<evidence type="ECO:0000313" key="2">
    <source>
        <dbReference type="EMBL" id="QKG79699.1"/>
    </source>
</evidence>
<sequence>MKQVKTVLLVAISFMLILLLALHLIWYFGKSQKLNIYILDKTVTKADRIEHKSVVWLLNQLRFVGPDGKPYNHLKDYWGFYPIDTKQGLFDIKSIRLNEIDAYAAVYDAVYYADCYGVYSYEWFKKSPKTVKSSKVYGGMNQNDYLFIKRMNSLGKLVIGEYNMFSSPTNALIRIKTEDIFNVEWTGWTGKYISKLDVVKDGNSKWIANLYEKQHQKPWPTGCDGIILISNEGLVEVLCVGEDLNSDLVKLTPSSEMKTWETQVSDVNFYGWFDIISSRPGSKVLANFKLDVSDAGAEKLKTLGLTSQFPAVVKASEKSFTYYFAGDFAENQVSMFTSKLKGGAILNSLLNMGSSDRDFFNKFYSPMLEHIFSTYYEKSNPLEIQMN</sequence>
<proteinExistence type="predicted"/>
<dbReference type="Proteomes" id="UP000500961">
    <property type="component" value="Chromosome"/>
</dbReference>
<accession>A0A7D4BJL9</accession>
<feature type="transmembrane region" description="Helical" evidence="1">
    <location>
        <begin position="7"/>
        <end position="29"/>
    </location>
</feature>
<dbReference type="KEGG" id="ttz:FHG85_05295"/>
<dbReference type="RefSeq" id="WP_173073712.1">
    <property type="nucleotide sequence ID" value="NZ_CP041345.1"/>
</dbReference>
<evidence type="ECO:0000256" key="1">
    <source>
        <dbReference type="SAM" id="Phobius"/>
    </source>
</evidence>
<dbReference type="EMBL" id="CP041345">
    <property type="protein sequence ID" value="QKG79699.1"/>
    <property type="molecule type" value="Genomic_DNA"/>
</dbReference>
<gene>
    <name evidence="2" type="ORF">FHG85_05295</name>
</gene>
<evidence type="ECO:0000313" key="3">
    <source>
        <dbReference type="Proteomes" id="UP000500961"/>
    </source>
</evidence>
<protein>
    <submittedName>
        <fullName evidence="2">Uncharacterized protein</fullName>
    </submittedName>
</protein>
<organism evidence="2 3">
    <name type="scientific">Tenuifilum thalassicum</name>
    <dbReference type="NCBI Taxonomy" id="2590900"/>
    <lineage>
        <taxon>Bacteria</taxon>
        <taxon>Pseudomonadati</taxon>
        <taxon>Bacteroidota</taxon>
        <taxon>Bacteroidia</taxon>
        <taxon>Bacteroidales</taxon>
        <taxon>Tenuifilaceae</taxon>
        <taxon>Tenuifilum</taxon>
    </lineage>
</organism>
<dbReference type="AlphaFoldDB" id="A0A7D4BJL9"/>
<keyword evidence="3" id="KW-1185">Reference proteome</keyword>
<keyword evidence="1" id="KW-0812">Transmembrane</keyword>